<name>A0A502F6K1_9FLAO</name>
<dbReference type="AlphaFoldDB" id="A0A502F6K1"/>
<comment type="caution">
    <text evidence="1">The sequence shown here is derived from an EMBL/GenBank/DDBJ whole genome shotgun (WGS) entry which is preliminary data.</text>
</comment>
<sequence length="248" mass="28073">MNHKVFLLLMAISIASCNKKENVKAVVSKKDTLKQEVFDEEYESEAEVVTLKELKFPATGNNAEDFVLEPCEIKMRAEGFLNDDNLKDIVIVLQNENNNSDSRATLVLLQQETGGYKLQELSWEAVEPEYFEDGRAFYDVGEISIDQDRALHIMLAGMGPVGSREAIYKYVNDKLVLVKIVSSHSGAGSDVSSEYDLVTADVDHEVTNTLHEDWPSEHQIEKFKLKREMLFTIDNPDRILESLPSPSW</sequence>
<dbReference type="Proteomes" id="UP000319700">
    <property type="component" value="Unassembled WGS sequence"/>
</dbReference>
<keyword evidence="2" id="KW-1185">Reference proteome</keyword>
<dbReference type="RefSeq" id="WP_140503553.1">
    <property type="nucleotide sequence ID" value="NZ_RCZH01000002.1"/>
</dbReference>
<evidence type="ECO:0000313" key="2">
    <source>
        <dbReference type="Proteomes" id="UP000319700"/>
    </source>
</evidence>
<proteinExistence type="predicted"/>
<evidence type="ECO:0000313" key="1">
    <source>
        <dbReference type="EMBL" id="TPG44436.1"/>
    </source>
</evidence>
<dbReference type="OrthoDB" id="1242812at2"/>
<accession>A0A502F6K1</accession>
<protein>
    <recommendedName>
        <fullName evidence="3">Lipoprotein</fullName>
    </recommendedName>
</protein>
<evidence type="ECO:0008006" key="3">
    <source>
        <dbReference type="Google" id="ProtNLM"/>
    </source>
</evidence>
<dbReference type="PROSITE" id="PS51257">
    <property type="entry name" value="PROKAR_LIPOPROTEIN"/>
    <property type="match status" value="1"/>
</dbReference>
<organism evidence="1 2">
    <name type="scientific">Flavobacterium pectinovorum</name>
    <dbReference type="NCBI Taxonomy" id="29533"/>
    <lineage>
        <taxon>Bacteria</taxon>
        <taxon>Pseudomonadati</taxon>
        <taxon>Bacteroidota</taxon>
        <taxon>Flavobacteriia</taxon>
        <taxon>Flavobacteriales</taxon>
        <taxon>Flavobacteriaceae</taxon>
        <taxon>Flavobacterium</taxon>
    </lineage>
</organism>
<gene>
    <name evidence="1" type="ORF">EAH81_02885</name>
</gene>
<dbReference type="EMBL" id="RCZH01000002">
    <property type="protein sequence ID" value="TPG44436.1"/>
    <property type="molecule type" value="Genomic_DNA"/>
</dbReference>
<reference evidence="1 2" key="1">
    <citation type="journal article" date="2019" name="Environ. Microbiol.">
        <title>Species interactions and distinct microbial communities in high Arctic permafrost affected cryosols are associated with the CH4 and CO2 gas fluxes.</title>
        <authorList>
            <person name="Altshuler I."/>
            <person name="Hamel J."/>
            <person name="Turney S."/>
            <person name="Magnuson E."/>
            <person name="Levesque R."/>
            <person name="Greer C."/>
            <person name="Whyte L.G."/>
        </authorList>
    </citation>
    <scope>NUCLEOTIDE SEQUENCE [LARGE SCALE GENOMIC DNA]</scope>
    <source>
        <strain evidence="1 2">42</strain>
    </source>
</reference>